<organism evidence="2 3">
    <name type="scientific">Oedothorax gibbosus</name>
    <dbReference type="NCBI Taxonomy" id="931172"/>
    <lineage>
        <taxon>Eukaryota</taxon>
        <taxon>Metazoa</taxon>
        <taxon>Ecdysozoa</taxon>
        <taxon>Arthropoda</taxon>
        <taxon>Chelicerata</taxon>
        <taxon>Arachnida</taxon>
        <taxon>Araneae</taxon>
        <taxon>Araneomorphae</taxon>
        <taxon>Entelegynae</taxon>
        <taxon>Araneoidea</taxon>
        <taxon>Linyphiidae</taxon>
        <taxon>Erigoninae</taxon>
        <taxon>Oedothorax</taxon>
    </lineage>
</organism>
<protein>
    <submittedName>
        <fullName evidence="2">Uncharacterized protein</fullName>
    </submittedName>
</protein>
<dbReference type="EMBL" id="JAFNEN010000849">
    <property type="protein sequence ID" value="KAG8176793.1"/>
    <property type="molecule type" value="Genomic_DNA"/>
</dbReference>
<sequence>MIGTSSKINPDKYGKADSETDSDFEKTPMIKKRDNTEKRPWTEEEKSTKRKKYDSDESDDSDEEKKPSNNHDYKSKDYDIVLQDDFINLTKIPRKSVYVAAGLAVEVKKYQKRYYISFSKGGLDTERKKFINVPIAEIGNVQKALTILDKHIKKYA</sequence>
<keyword evidence="3" id="KW-1185">Reference proteome</keyword>
<evidence type="ECO:0000313" key="3">
    <source>
        <dbReference type="Proteomes" id="UP000827092"/>
    </source>
</evidence>
<feature type="compositionally biased region" description="Basic and acidic residues" evidence="1">
    <location>
        <begin position="63"/>
        <end position="74"/>
    </location>
</feature>
<name>A0AAV6TZ19_9ARAC</name>
<evidence type="ECO:0000313" key="2">
    <source>
        <dbReference type="EMBL" id="KAG8176793.1"/>
    </source>
</evidence>
<reference evidence="2 3" key="1">
    <citation type="journal article" date="2022" name="Nat. Ecol. Evol.">
        <title>A masculinizing supergene underlies an exaggerated male reproductive morph in a spider.</title>
        <authorList>
            <person name="Hendrickx F."/>
            <person name="De Corte Z."/>
            <person name="Sonet G."/>
            <person name="Van Belleghem S.M."/>
            <person name="Kostlbacher S."/>
            <person name="Vangestel C."/>
        </authorList>
    </citation>
    <scope>NUCLEOTIDE SEQUENCE [LARGE SCALE GENOMIC DNA]</scope>
    <source>
        <strain evidence="2">W744_W776</strain>
    </source>
</reference>
<comment type="caution">
    <text evidence="2">The sequence shown here is derived from an EMBL/GenBank/DDBJ whole genome shotgun (WGS) entry which is preliminary data.</text>
</comment>
<feature type="compositionally biased region" description="Basic and acidic residues" evidence="1">
    <location>
        <begin position="9"/>
        <end position="47"/>
    </location>
</feature>
<accession>A0AAV6TZ19</accession>
<feature type="region of interest" description="Disordered" evidence="1">
    <location>
        <begin position="1"/>
        <end position="74"/>
    </location>
</feature>
<dbReference type="AlphaFoldDB" id="A0AAV6TZ19"/>
<gene>
    <name evidence="2" type="ORF">JTE90_003421</name>
</gene>
<dbReference type="Proteomes" id="UP000827092">
    <property type="component" value="Unassembled WGS sequence"/>
</dbReference>
<proteinExistence type="predicted"/>
<evidence type="ECO:0000256" key="1">
    <source>
        <dbReference type="SAM" id="MobiDB-lite"/>
    </source>
</evidence>